<protein>
    <submittedName>
        <fullName evidence="1">Uncharacterized protein</fullName>
    </submittedName>
</protein>
<gene>
    <name evidence="1" type="ORF">FH972_019940</name>
</gene>
<name>A0A5N6RRY6_9ROSI</name>
<evidence type="ECO:0000313" key="1">
    <source>
        <dbReference type="EMBL" id="KAE8125105.1"/>
    </source>
</evidence>
<sequence length="83" mass="9053">MAEPHSTSARRASLHLFMVQNLTPPIAELHFALAWPSLTLTQRASLRLSMVEPHSASAQRASFRLSMAKSLTPPLHGESLAPP</sequence>
<accession>A0A5N6RRY6</accession>
<organism evidence="1 2">
    <name type="scientific">Carpinus fangiana</name>
    <dbReference type="NCBI Taxonomy" id="176857"/>
    <lineage>
        <taxon>Eukaryota</taxon>
        <taxon>Viridiplantae</taxon>
        <taxon>Streptophyta</taxon>
        <taxon>Embryophyta</taxon>
        <taxon>Tracheophyta</taxon>
        <taxon>Spermatophyta</taxon>
        <taxon>Magnoliopsida</taxon>
        <taxon>eudicotyledons</taxon>
        <taxon>Gunneridae</taxon>
        <taxon>Pentapetalae</taxon>
        <taxon>rosids</taxon>
        <taxon>fabids</taxon>
        <taxon>Fagales</taxon>
        <taxon>Betulaceae</taxon>
        <taxon>Carpinus</taxon>
    </lineage>
</organism>
<dbReference type="Proteomes" id="UP000327013">
    <property type="component" value="Chromosome 8"/>
</dbReference>
<dbReference type="AlphaFoldDB" id="A0A5N6RRY6"/>
<proteinExistence type="predicted"/>
<dbReference type="EMBL" id="CM017328">
    <property type="protein sequence ID" value="KAE8125105.1"/>
    <property type="molecule type" value="Genomic_DNA"/>
</dbReference>
<reference evidence="1 2" key="1">
    <citation type="submission" date="2019-06" db="EMBL/GenBank/DDBJ databases">
        <title>A chromosomal-level reference genome of Carpinus fangiana (Coryloideae, Betulaceae).</title>
        <authorList>
            <person name="Yang X."/>
            <person name="Wang Z."/>
            <person name="Zhang L."/>
            <person name="Hao G."/>
            <person name="Liu J."/>
            <person name="Yang Y."/>
        </authorList>
    </citation>
    <scope>NUCLEOTIDE SEQUENCE [LARGE SCALE GENOMIC DNA]</scope>
    <source>
        <strain evidence="1">Cfa_2016G</strain>
        <tissue evidence="1">Leaf</tissue>
    </source>
</reference>
<keyword evidence="2" id="KW-1185">Reference proteome</keyword>
<evidence type="ECO:0000313" key="2">
    <source>
        <dbReference type="Proteomes" id="UP000327013"/>
    </source>
</evidence>